<evidence type="ECO:0000313" key="3">
    <source>
        <dbReference type="Proteomes" id="UP000481872"/>
    </source>
</evidence>
<feature type="transmembrane region" description="Helical" evidence="1">
    <location>
        <begin position="68"/>
        <end position="89"/>
    </location>
</feature>
<protein>
    <recommendedName>
        <fullName evidence="4">ABC transporter permease</fullName>
    </recommendedName>
</protein>
<keyword evidence="1" id="KW-0812">Transmembrane</keyword>
<feature type="transmembrane region" description="Helical" evidence="1">
    <location>
        <begin position="36"/>
        <end position="61"/>
    </location>
</feature>
<name>A0A6M0H269_9CLOT</name>
<evidence type="ECO:0008006" key="4">
    <source>
        <dbReference type="Google" id="ProtNLM"/>
    </source>
</evidence>
<keyword evidence="1" id="KW-1133">Transmembrane helix</keyword>
<accession>A0A6M0H269</accession>
<dbReference type="EMBL" id="JAAGPU010000006">
    <property type="protein sequence ID" value="NEU04264.1"/>
    <property type="molecule type" value="Genomic_DNA"/>
</dbReference>
<keyword evidence="1" id="KW-0472">Membrane</keyword>
<evidence type="ECO:0000313" key="2">
    <source>
        <dbReference type="EMBL" id="NEU04264.1"/>
    </source>
</evidence>
<dbReference type="RefSeq" id="WP_199869433.1">
    <property type="nucleotide sequence ID" value="NZ_JAAGPU010000006.1"/>
</dbReference>
<keyword evidence="3" id="KW-1185">Reference proteome</keyword>
<sequence length="96" mass="10743">MKDESIFTKWSLGILVLSFLVLVNEFVQFIPTHATVLEGILILIGPSIFAFIGGGFSIIGIIRHKTKLAVFLIIINAILLFWWVIYWIIGTLVLGV</sequence>
<reference evidence="2 3" key="1">
    <citation type="submission" date="2020-02" db="EMBL/GenBank/DDBJ databases">
        <title>Genome assembly of a novel Clostridium senegalense strain.</title>
        <authorList>
            <person name="Gupta T.B."/>
            <person name="Jauregui R."/>
            <person name="Maclean P."/>
            <person name="Nawarathana A."/>
            <person name="Brightwell G."/>
        </authorList>
    </citation>
    <scope>NUCLEOTIDE SEQUENCE [LARGE SCALE GENOMIC DNA]</scope>
    <source>
        <strain evidence="2 3">AGRFS4</strain>
    </source>
</reference>
<feature type="transmembrane region" description="Helical" evidence="1">
    <location>
        <begin position="12"/>
        <end position="30"/>
    </location>
</feature>
<dbReference type="Proteomes" id="UP000481872">
    <property type="component" value="Unassembled WGS sequence"/>
</dbReference>
<comment type="caution">
    <text evidence="2">The sequence shown here is derived from an EMBL/GenBank/DDBJ whole genome shotgun (WGS) entry which is preliminary data.</text>
</comment>
<dbReference type="AlphaFoldDB" id="A0A6M0H269"/>
<organism evidence="2 3">
    <name type="scientific">Clostridium senegalense</name>
    <dbReference type="NCBI Taxonomy" id="1465809"/>
    <lineage>
        <taxon>Bacteria</taxon>
        <taxon>Bacillati</taxon>
        <taxon>Bacillota</taxon>
        <taxon>Clostridia</taxon>
        <taxon>Eubacteriales</taxon>
        <taxon>Clostridiaceae</taxon>
        <taxon>Clostridium</taxon>
    </lineage>
</organism>
<evidence type="ECO:0000256" key="1">
    <source>
        <dbReference type="SAM" id="Phobius"/>
    </source>
</evidence>
<proteinExistence type="predicted"/>
<gene>
    <name evidence="2" type="ORF">G3M99_05180</name>
</gene>